<protein>
    <submittedName>
        <fullName evidence="1">Uncharacterized protein</fullName>
    </submittedName>
</protein>
<keyword evidence="2" id="KW-1185">Reference proteome</keyword>
<evidence type="ECO:0000313" key="1">
    <source>
        <dbReference type="EMBL" id="EDN99810.1"/>
    </source>
</evidence>
<dbReference type="KEGG" id="ssl:SS1G_02668"/>
<gene>
    <name evidence="1" type="ORF">SS1G_02668</name>
</gene>
<dbReference type="EMBL" id="CH476623">
    <property type="protein sequence ID" value="EDN99810.1"/>
    <property type="molecule type" value="Genomic_DNA"/>
</dbReference>
<organism evidence="1 2">
    <name type="scientific">Sclerotinia sclerotiorum (strain ATCC 18683 / 1980 / Ss-1)</name>
    <name type="common">White mold</name>
    <name type="synonym">Whetzelinia sclerotiorum</name>
    <dbReference type="NCBI Taxonomy" id="665079"/>
    <lineage>
        <taxon>Eukaryota</taxon>
        <taxon>Fungi</taxon>
        <taxon>Dikarya</taxon>
        <taxon>Ascomycota</taxon>
        <taxon>Pezizomycotina</taxon>
        <taxon>Leotiomycetes</taxon>
        <taxon>Helotiales</taxon>
        <taxon>Sclerotiniaceae</taxon>
        <taxon>Sclerotinia</taxon>
    </lineage>
</organism>
<accession>A7EBI2</accession>
<reference evidence="2" key="1">
    <citation type="journal article" date="2011" name="PLoS Genet.">
        <title>Genomic analysis of the necrotrophic fungal pathogens Sclerotinia sclerotiorum and Botrytis cinerea.</title>
        <authorList>
            <person name="Amselem J."/>
            <person name="Cuomo C.A."/>
            <person name="van Kan J.A."/>
            <person name="Viaud M."/>
            <person name="Benito E.P."/>
            <person name="Couloux A."/>
            <person name="Coutinho P.M."/>
            <person name="de Vries R.P."/>
            <person name="Dyer P.S."/>
            <person name="Fillinger S."/>
            <person name="Fournier E."/>
            <person name="Gout L."/>
            <person name="Hahn M."/>
            <person name="Kohn L."/>
            <person name="Lapalu N."/>
            <person name="Plummer K.M."/>
            <person name="Pradier J.M."/>
            <person name="Quevillon E."/>
            <person name="Sharon A."/>
            <person name="Simon A."/>
            <person name="ten Have A."/>
            <person name="Tudzynski B."/>
            <person name="Tudzynski P."/>
            <person name="Wincker P."/>
            <person name="Andrew M."/>
            <person name="Anthouard V."/>
            <person name="Beever R.E."/>
            <person name="Beffa R."/>
            <person name="Benoit I."/>
            <person name="Bouzid O."/>
            <person name="Brault B."/>
            <person name="Chen Z."/>
            <person name="Choquer M."/>
            <person name="Collemare J."/>
            <person name="Cotton P."/>
            <person name="Danchin E.G."/>
            <person name="Da Silva C."/>
            <person name="Gautier A."/>
            <person name="Giraud C."/>
            <person name="Giraud T."/>
            <person name="Gonzalez C."/>
            <person name="Grossetete S."/>
            <person name="Guldener U."/>
            <person name="Henrissat B."/>
            <person name="Howlett B.J."/>
            <person name="Kodira C."/>
            <person name="Kretschmer M."/>
            <person name="Lappartient A."/>
            <person name="Leroch M."/>
            <person name="Levis C."/>
            <person name="Mauceli E."/>
            <person name="Neuveglise C."/>
            <person name="Oeser B."/>
            <person name="Pearson M."/>
            <person name="Poulain J."/>
            <person name="Poussereau N."/>
            <person name="Quesneville H."/>
            <person name="Rascle C."/>
            <person name="Schumacher J."/>
            <person name="Segurens B."/>
            <person name="Sexton A."/>
            <person name="Silva E."/>
            <person name="Sirven C."/>
            <person name="Soanes D.M."/>
            <person name="Talbot N.J."/>
            <person name="Templeton M."/>
            <person name="Yandava C."/>
            <person name="Yarden O."/>
            <person name="Zeng Q."/>
            <person name="Rollins J.A."/>
            <person name="Lebrun M.H."/>
            <person name="Dickman M."/>
        </authorList>
    </citation>
    <scope>NUCLEOTIDE SEQUENCE [LARGE SCALE GENOMIC DNA]</scope>
    <source>
        <strain evidence="2">ATCC 18683 / 1980 / Ss-1</strain>
    </source>
</reference>
<sequence>MIESKSSIQRSGGGGEVGNLCVIPLHPSSCILIWWKILQGQKQNPYLVLWQQKLQPFREGPLRDFYGEYQGNQRVIIG</sequence>
<dbReference type="RefSeq" id="XP_001596448.1">
    <property type="nucleotide sequence ID" value="XM_001596398.1"/>
</dbReference>
<dbReference type="HOGENOM" id="CLU_2623471_0_0_1"/>
<dbReference type="InParanoid" id="A7EBI2"/>
<dbReference type="Proteomes" id="UP000001312">
    <property type="component" value="Unassembled WGS sequence"/>
</dbReference>
<dbReference type="AlphaFoldDB" id="A7EBI2"/>
<evidence type="ECO:0000313" key="2">
    <source>
        <dbReference type="Proteomes" id="UP000001312"/>
    </source>
</evidence>
<name>A7EBI2_SCLS1</name>
<proteinExistence type="predicted"/>
<dbReference type="GeneID" id="5492954"/>